<evidence type="ECO:0000313" key="2">
    <source>
        <dbReference type="EMBL" id="EFI94641.1"/>
    </source>
</evidence>
<dbReference type="Proteomes" id="UP000007431">
    <property type="component" value="Unassembled WGS sequence"/>
</dbReference>
<dbReference type="OrthoDB" id="10490860at2759"/>
<feature type="compositionally biased region" description="Basic and acidic residues" evidence="1">
    <location>
        <begin position="530"/>
        <end position="540"/>
    </location>
</feature>
<feature type="non-terminal residue" evidence="2">
    <location>
        <position position="740"/>
    </location>
</feature>
<proteinExistence type="predicted"/>
<feature type="region of interest" description="Disordered" evidence="1">
    <location>
        <begin position="385"/>
        <end position="416"/>
    </location>
</feature>
<gene>
    <name evidence="2" type="ORF">SCHCODRAFT_111020</name>
</gene>
<dbReference type="GeneID" id="9593899"/>
<keyword evidence="3" id="KW-1185">Reference proteome</keyword>
<protein>
    <submittedName>
        <fullName evidence="2">Uncharacterized protein</fullName>
    </submittedName>
</protein>
<dbReference type="KEGG" id="scm:SCHCO_02548251"/>
<feature type="region of interest" description="Disordered" evidence="1">
    <location>
        <begin position="459"/>
        <end position="510"/>
    </location>
</feature>
<name>D8QAV1_SCHCM</name>
<dbReference type="HOGENOM" id="CLU_375148_0_0_1"/>
<organism evidence="3">
    <name type="scientific">Schizophyllum commune (strain H4-8 / FGSC 9210)</name>
    <name type="common">Split gill fungus</name>
    <dbReference type="NCBI Taxonomy" id="578458"/>
    <lineage>
        <taxon>Eukaryota</taxon>
        <taxon>Fungi</taxon>
        <taxon>Dikarya</taxon>
        <taxon>Basidiomycota</taxon>
        <taxon>Agaricomycotina</taxon>
        <taxon>Agaricomycetes</taxon>
        <taxon>Agaricomycetidae</taxon>
        <taxon>Agaricales</taxon>
        <taxon>Schizophyllaceae</taxon>
        <taxon>Schizophyllum</taxon>
    </lineage>
</organism>
<feature type="compositionally biased region" description="Basic and acidic residues" evidence="1">
    <location>
        <begin position="467"/>
        <end position="510"/>
    </location>
</feature>
<feature type="region of interest" description="Disordered" evidence="1">
    <location>
        <begin position="263"/>
        <end position="306"/>
    </location>
</feature>
<reference evidence="2 3" key="1">
    <citation type="journal article" date="2010" name="Nat. Biotechnol.">
        <title>Genome sequence of the model mushroom Schizophyllum commune.</title>
        <authorList>
            <person name="Ohm R.A."/>
            <person name="de Jong J.F."/>
            <person name="Lugones L.G."/>
            <person name="Aerts A."/>
            <person name="Kothe E."/>
            <person name="Stajich J.E."/>
            <person name="de Vries R.P."/>
            <person name="Record E."/>
            <person name="Levasseur A."/>
            <person name="Baker S.E."/>
            <person name="Bartholomew K.A."/>
            <person name="Coutinho P.M."/>
            <person name="Erdmann S."/>
            <person name="Fowler T.J."/>
            <person name="Gathman A.C."/>
            <person name="Lombard V."/>
            <person name="Henrissat B."/>
            <person name="Knabe N."/>
            <person name="Kuees U."/>
            <person name="Lilly W.W."/>
            <person name="Lindquist E."/>
            <person name="Lucas S."/>
            <person name="Magnuson J.K."/>
            <person name="Piumi F."/>
            <person name="Raudaskoski M."/>
            <person name="Salamov A."/>
            <person name="Schmutz J."/>
            <person name="Schwarze F.W.M.R."/>
            <person name="vanKuyk P.A."/>
            <person name="Horton J.S."/>
            <person name="Grigoriev I.V."/>
            <person name="Woesten H.A.B."/>
        </authorList>
    </citation>
    <scope>NUCLEOTIDE SEQUENCE [LARGE SCALE GENOMIC DNA]</scope>
    <source>
        <strain evidence="3">H4-8 / FGSC 9210</strain>
    </source>
</reference>
<evidence type="ECO:0000313" key="3">
    <source>
        <dbReference type="Proteomes" id="UP000007431"/>
    </source>
</evidence>
<sequence>MHIHSHHHHPTASGHAQAGQVYLAMQGYHHGCEPYLLQGDDGTTYAIHPGDWPWSPQPFASGADASAYGANQAANAQCAPIHSMNPYFPSHAYYQHAVSPAFVQYLPQMPQLYVPPACVAAVSESNRFVTDSYHPAQSVQPPTSCADSLKAPKPKRPDEGVPTIIVDLDEVPDIVVEDCDSGDAQSPEAGSATPATNSSDGTHLHPHWHERSASPSEGSLAPNRPNGAPATNTSEDPRLLHPCIRAIKSVSCHCTPRVPLLKDLSSSSTSPLASLTAHPSSTTASTGPTASDAATAAGTSTATTAPNISTAPALTARPVSSPPIMAAAIVHMFPFSPLIPKVPLVSAGLLGAPAGSFRARLPPGFVPGVLSPWVVDGRGLSLQPSPAGDAMGLQPTTAGDAEPLPPYSPAPSMGSVTSHWDGERLVSANWDGERLASDPWGHEGAVRRWVEELDKFMHGGGGGMGAKNERPTRAEVSEVKGTGEAKADDAGEAKVKEHGEDAKAVQADDHTDLLDHTDFLDHIPWPILRDPESPALDDPRSSTLSTSEVAPRDTVSASPDLAHSITPLSVNLFFRAARRVTLGDYAARQATLNDHAAHCLAYNVQPRTPSSHTARPITPDDCAWRALLRKSHRAFRRAREVVEERLREAGRMMRNVKEVHWKDGVSTAKVNPADEDEVVLYMAGDDKRGESAKDGRDDDEEQNLKRQNLEDATPQKLEDTLRAINVVLQTLDVLRRLDGY</sequence>
<feature type="compositionally biased region" description="Acidic residues" evidence="1">
    <location>
        <begin position="167"/>
        <end position="181"/>
    </location>
</feature>
<feature type="region of interest" description="Disordered" evidence="1">
    <location>
        <begin position="530"/>
        <end position="555"/>
    </location>
</feature>
<dbReference type="InParanoid" id="D8QAV1"/>
<dbReference type="VEuPathDB" id="FungiDB:SCHCODRAFT_02548251"/>
<feature type="region of interest" description="Disordered" evidence="1">
    <location>
        <begin position="133"/>
        <end position="237"/>
    </location>
</feature>
<feature type="compositionally biased region" description="Low complexity" evidence="1">
    <location>
        <begin position="263"/>
        <end position="305"/>
    </location>
</feature>
<dbReference type="EMBL" id="GL377309">
    <property type="protein sequence ID" value="EFI94641.1"/>
    <property type="molecule type" value="Genomic_DNA"/>
</dbReference>
<dbReference type="AlphaFoldDB" id="D8QAV1"/>
<accession>D8QAV1</accession>
<feature type="region of interest" description="Disordered" evidence="1">
    <location>
        <begin position="684"/>
        <end position="712"/>
    </location>
</feature>
<evidence type="ECO:0000256" key="1">
    <source>
        <dbReference type="SAM" id="MobiDB-lite"/>
    </source>
</evidence>
<feature type="compositionally biased region" description="Polar residues" evidence="1">
    <location>
        <begin position="133"/>
        <end position="146"/>
    </location>
</feature>
<feature type="compositionally biased region" description="Basic and acidic residues" evidence="1">
    <location>
        <begin position="684"/>
        <end position="709"/>
    </location>
</feature>